<evidence type="ECO:0000256" key="1">
    <source>
        <dbReference type="SAM" id="MobiDB-lite"/>
    </source>
</evidence>
<feature type="chain" id="PRO_5040453787" description="Chitin-binding type-2 domain-containing protein" evidence="3">
    <location>
        <begin position="26"/>
        <end position="565"/>
    </location>
</feature>
<keyword evidence="6" id="KW-1185">Reference proteome</keyword>
<feature type="region of interest" description="Disordered" evidence="1">
    <location>
        <begin position="342"/>
        <end position="381"/>
    </location>
</feature>
<proteinExistence type="predicted"/>
<gene>
    <name evidence="5" type="ORF">SEMRO_150_G068920.1</name>
</gene>
<feature type="compositionally biased region" description="Low complexity" evidence="1">
    <location>
        <begin position="159"/>
        <end position="168"/>
    </location>
</feature>
<dbReference type="SUPFAM" id="SSF57625">
    <property type="entry name" value="Invertebrate chitin-binding proteins"/>
    <property type="match status" value="1"/>
</dbReference>
<keyword evidence="2" id="KW-1133">Transmembrane helix</keyword>
<feature type="region of interest" description="Disordered" evidence="1">
    <location>
        <begin position="275"/>
        <end position="298"/>
    </location>
</feature>
<dbReference type="GO" id="GO:0005576">
    <property type="term" value="C:extracellular region"/>
    <property type="evidence" value="ECO:0007669"/>
    <property type="project" value="InterPro"/>
</dbReference>
<dbReference type="GO" id="GO:0008061">
    <property type="term" value="F:chitin binding"/>
    <property type="evidence" value="ECO:0007669"/>
    <property type="project" value="InterPro"/>
</dbReference>
<feature type="compositionally biased region" description="Polar residues" evidence="1">
    <location>
        <begin position="481"/>
        <end position="517"/>
    </location>
</feature>
<comment type="caution">
    <text evidence="5">The sequence shown here is derived from an EMBL/GenBank/DDBJ whole genome shotgun (WGS) entry which is preliminary data.</text>
</comment>
<feature type="domain" description="Chitin-binding type-2" evidence="4">
    <location>
        <begin position="387"/>
        <end position="446"/>
    </location>
</feature>
<evidence type="ECO:0000313" key="5">
    <source>
        <dbReference type="EMBL" id="CAB9502923.1"/>
    </source>
</evidence>
<feature type="compositionally biased region" description="Polar residues" evidence="1">
    <location>
        <begin position="346"/>
        <end position="364"/>
    </location>
</feature>
<dbReference type="Gene3D" id="2.170.140.10">
    <property type="entry name" value="Chitin binding domain"/>
    <property type="match status" value="1"/>
</dbReference>
<keyword evidence="3" id="KW-0732">Signal</keyword>
<reference evidence="5" key="1">
    <citation type="submission" date="2020-06" db="EMBL/GenBank/DDBJ databases">
        <authorList>
            <consortium name="Plant Systems Biology data submission"/>
        </authorList>
    </citation>
    <scope>NUCLEOTIDE SEQUENCE</scope>
    <source>
        <strain evidence="5">D6</strain>
    </source>
</reference>
<dbReference type="SMART" id="SM00494">
    <property type="entry name" value="ChtBD2"/>
    <property type="match status" value="1"/>
</dbReference>
<dbReference type="Proteomes" id="UP001153069">
    <property type="component" value="Unassembled WGS sequence"/>
</dbReference>
<organism evidence="5 6">
    <name type="scientific">Seminavis robusta</name>
    <dbReference type="NCBI Taxonomy" id="568900"/>
    <lineage>
        <taxon>Eukaryota</taxon>
        <taxon>Sar</taxon>
        <taxon>Stramenopiles</taxon>
        <taxon>Ochrophyta</taxon>
        <taxon>Bacillariophyta</taxon>
        <taxon>Bacillariophyceae</taxon>
        <taxon>Bacillariophycidae</taxon>
        <taxon>Naviculales</taxon>
        <taxon>Naviculaceae</taxon>
        <taxon>Seminavis</taxon>
    </lineage>
</organism>
<feature type="transmembrane region" description="Helical" evidence="2">
    <location>
        <begin position="545"/>
        <end position="564"/>
    </location>
</feature>
<feature type="region of interest" description="Disordered" evidence="1">
    <location>
        <begin position="481"/>
        <end position="526"/>
    </location>
</feature>
<dbReference type="EMBL" id="CAICTM010000149">
    <property type="protein sequence ID" value="CAB9502923.1"/>
    <property type="molecule type" value="Genomic_DNA"/>
</dbReference>
<feature type="compositionally biased region" description="Pro residues" evidence="1">
    <location>
        <begin position="368"/>
        <end position="380"/>
    </location>
</feature>
<evidence type="ECO:0000256" key="3">
    <source>
        <dbReference type="SAM" id="SignalP"/>
    </source>
</evidence>
<evidence type="ECO:0000256" key="2">
    <source>
        <dbReference type="SAM" id="Phobius"/>
    </source>
</evidence>
<keyword evidence="2" id="KW-0812">Transmembrane</keyword>
<dbReference type="InterPro" id="IPR036508">
    <property type="entry name" value="Chitin-bd_dom_sf"/>
</dbReference>
<feature type="signal peptide" evidence="3">
    <location>
        <begin position="1"/>
        <end position="25"/>
    </location>
</feature>
<dbReference type="InterPro" id="IPR002557">
    <property type="entry name" value="Chitin-bd_dom"/>
</dbReference>
<feature type="region of interest" description="Disordered" evidence="1">
    <location>
        <begin position="157"/>
        <end position="176"/>
    </location>
</feature>
<evidence type="ECO:0000313" key="6">
    <source>
        <dbReference type="Proteomes" id="UP001153069"/>
    </source>
</evidence>
<evidence type="ECO:0000259" key="4">
    <source>
        <dbReference type="PROSITE" id="PS50940"/>
    </source>
</evidence>
<name>A0A9N8DH64_9STRA</name>
<dbReference type="PROSITE" id="PS50940">
    <property type="entry name" value="CHIT_BIND_II"/>
    <property type="match status" value="1"/>
</dbReference>
<dbReference type="AlphaFoldDB" id="A0A9N8DH64"/>
<accession>A0A9N8DH64</accession>
<sequence length="565" mass="62534">MKVSLIWFQWFLLLAGFTGVKVIHGQDEDVDGSDYDYGDYYGGSGPNLPGSTGSALPDVTLVAVNCSDDLVEFTALTEMLLEGSSDLLPLLDRKVLKGEFMGIYNSLTALNCDAYHRKLNRVNFVAQFNGTDYYTLQDLIYYNESLNVNQTKALEDWFTPDQNGTGTDQDGDQEDADLNNTRRAARRILQIQNEVSTNTTNSSGDRESSDYMGSVTVMYQTVGTCRGCPVTDAGSFELYDDAFRRRLATSKDMQMRRINPVQLKTRILSTRKLQQDYNSTDTRPDCRCPEGSIPRPQAPGVQECIDLMNERIPVVQQELGVLRNSVLVNLIQLDDLSTIDDDNATETESAGTIPDTSNSGNGSYQPPGIRPLPPGPPPSDPNNNNNIGLCCPTGYTGVLPHNNCAQFYNCEFGQVVDQAPIPCPQGLLFDRNQQVCTWPAVVSCTENPVCISRQNGLQLIQQQQQKQKEGNHPALEYNIWTRQGRPNDSSSAKPKTTQNVRNNNKDGPSTNQETTPNGVDGMEPHSLVHMDSYEGKSKGVPRQQASHLVMMIATIIATTMLLWWG</sequence>
<protein>
    <recommendedName>
        <fullName evidence="4">Chitin-binding type-2 domain-containing protein</fullName>
    </recommendedName>
</protein>
<keyword evidence="2" id="KW-0472">Membrane</keyword>
<dbReference type="OrthoDB" id="6020543at2759"/>
<dbReference type="Pfam" id="PF01607">
    <property type="entry name" value="CBM_14"/>
    <property type="match status" value="1"/>
</dbReference>